<dbReference type="GO" id="GO:0000160">
    <property type="term" value="P:phosphorelay signal transduction system"/>
    <property type="evidence" value="ECO:0007669"/>
    <property type="project" value="UniProtKB-KW"/>
</dbReference>
<keyword evidence="7" id="KW-0175">Coiled coil</keyword>
<accession>A0A521EXC8</accession>
<dbReference type="PANTHER" id="PTHR43065:SF23">
    <property type="entry name" value="SENSOR HISTIDINE KINASE PDTAS"/>
    <property type="match status" value="1"/>
</dbReference>
<dbReference type="InterPro" id="IPR000700">
    <property type="entry name" value="PAS-assoc_C"/>
</dbReference>
<evidence type="ECO:0000259" key="10">
    <source>
        <dbReference type="PROSITE" id="PS50113"/>
    </source>
</evidence>
<evidence type="ECO:0000256" key="5">
    <source>
        <dbReference type="ARBA" id="ARBA00022840"/>
    </source>
</evidence>
<dbReference type="SUPFAM" id="SSF55781">
    <property type="entry name" value="GAF domain-like"/>
    <property type="match status" value="1"/>
</dbReference>
<evidence type="ECO:0000313" key="11">
    <source>
        <dbReference type="EMBL" id="SMO88622.1"/>
    </source>
</evidence>
<name>A0A521EXC8_9BACT</name>
<dbReference type="InterPro" id="IPR001610">
    <property type="entry name" value="PAC"/>
</dbReference>
<dbReference type="Proteomes" id="UP000317593">
    <property type="component" value="Unassembled WGS sequence"/>
</dbReference>
<dbReference type="InterPro" id="IPR029016">
    <property type="entry name" value="GAF-like_dom_sf"/>
</dbReference>
<organism evidence="11 12">
    <name type="scientific">Fodinibius sediminis</name>
    <dbReference type="NCBI Taxonomy" id="1214077"/>
    <lineage>
        <taxon>Bacteria</taxon>
        <taxon>Pseudomonadati</taxon>
        <taxon>Balneolota</taxon>
        <taxon>Balneolia</taxon>
        <taxon>Balneolales</taxon>
        <taxon>Balneolaceae</taxon>
        <taxon>Fodinibius</taxon>
    </lineage>
</organism>
<dbReference type="AlphaFoldDB" id="A0A521EXC8"/>
<dbReference type="InterPro" id="IPR013767">
    <property type="entry name" value="PAS_fold"/>
</dbReference>
<evidence type="ECO:0000259" key="8">
    <source>
        <dbReference type="PROSITE" id="PS50109"/>
    </source>
</evidence>
<dbReference type="SUPFAM" id="SSF55785">
    <property type="entry name" value="PYP-like sensor domain (PAS domain)"/>
    <property type="match status" value="4"/>
</dbReference>
<dbReference type="InterPro" id="IPR003018">
    <property type="entry name" value="GAF"/>
</dbReference>
<dbReference type="Gene3D" id="3.30.565.10">
    <property type="entry name" value="Histidine kinase-like ATPase, C-terminal domain"/>
    <property type="match status" value="1"/>
</dbReference>
<dbReference type="SMART" id="SM00065">
    <property type="entry name" value="GAF"/>
    <property type="match status" value="1"/>
</dbReference>
<evidence type="ECO:0000256" key="1">
    <source>
        <dbReference type="ARBA" id="ARBA00022553"/>
    </source>
</evidence>
<keyword evidence="5" id="KW-0067">ATP-binding</keyword>
<dbReference type="Gene3D" id="3.30.450.20">
    <property type="entry name" value="PAS domain"/>
    <property type="match status" value="4"/>
</dbReference>
<evidence type="ECO:0000256" key="3">
    <source>
        <dbReference type="ARBA" id="ARBA00022741"/>
    </source>
</evidence>
<dbReference type="Pfam" id="PF00989">
    <property type="entry name" value="PAS"/>
    <property type="match status" value="2"/>
</dbReference>
<keyword evidence="2" id="KW-0808">Transferase</keyword>
<dbReference type="SMART" id="SM00086">
    <property type="entry name" value="PAC"/>
    <property type="match status" value="3"/>
</dbReference>
<dbReference type="GO" id="GO:0006355">
    <property type="term" value="P:regulation of DNA-templated transcription"/>
    <property type="evidence" value="ECO:0007669"/>
    <property type="project" value="InterPro"/>
</dbReference>
<dbReference type="InterPro" id="IPR005467">
    <property type="entry name" value="His_kinase_dom"/>
</dbReference>
<dbReference type="RefSeq" id="WP_142715778.1">
    <property type="nucleotide sequence ID" value="NZ_FXTH01000020.1"/>
</dbReference>
<keyword evidence="6" id="KW-0902">Two-component regulatory system</keyword>
<reference evidence="11 12" key="1">
    <citation type="submission" date="2017-05" db="EMBL/GenBank/DDBJ databases">
        <authorList>
            <person name="Varghese N."/>
            <person name="Submissions S."/>
        </authorList>
    </citation>
    <scope>NUCLEOTIDE SEQUENCE [LARGE SCALE GENOMIC DNA]</scope>
    <source>
        <strain evidence="11 12">DSM 21194</strain>
    </source>
</reference>
<evidence type="ECO:0000256" key="6">
    <source>
        <dbReference type="ARBA" id="ARBA00023012"/>
    </source>
</evidence>
<dbReference type="OrthoDB" id="9124519at2"/>
<dbReference type="GO" id="GO:0016301">
    <property type="term" value="F:kinase activity"/>
    <property type="evidence" value="ECO:0007669"/>
    <property type="project" value="UniProtKB-KW"/>
</dbReference>
<dbReference type="SUPFAM" id="SSF55874">
    <property type="entry name" value="ATPase domain of HSP90 chaperone/DNA topoisomerase II/histidine kinase"/>
    <property type="match status" value="1"/>
</dbReference>
<feature type="domain" description="PAS" evidence="9">
    <location>
        <begin position="671"/>
        <end position="742"/>
    </location>
</feature>
<evidence type="ECO:0000256" key="2">
    <source>
        <dbReference type="ARBA" id="ARBA00022679"/>
    </source>
</evidence>
<feature type="domain" description="PAS" evidence="9">
    <location>
        <begin position="238"/>
        <end position="291"/>
    </location>
</feature>
<dbReference type="SMART" id="SM00091">
    <property type="entry name" value="PAS"/>
    <property type="match status" value="5"/>
</dbReference>
<dbReference type="InterPro" id="IPR035965">
    <property type="entry name" value="PAS-like_dom_sf"/>
</dbReference>
<evidence type="ECO:0000313" key="12">
    <source>
        <dbReference type="Proteomes" id="UP000317593"/>
    </source>
</evidence>
<dbReference type="NCBIfam" id="TIGR00229">
    <property type="entry name" value="sensory_box"/>
    <property type="match status" value="4"/>
</dbReference>
<feature type="coiled-coil region" evidence="7">
    <location>
        <begin position="780"/>
        <end position="810"/>
    </location>
</feature>
<protein>
    <submittedName>
        <fullName evidence="11">PAS domain S-box-containing protein</fullName>
    </submittedName>
</protein>
<feature type="domain" description="PAC" evidence="10">
    <location>
        <begin position="742"/>
        <end position="795"/>
    </location>
</feature>
<dbReference type="Pfam" id="PF07568">
    <property type="entry name" value="HisKA_2"/>
    <property type="match status" value="1"/>
</dbReference>
<dbReference type="InterPro" id="IPR011495">
    <property type="entry name" value="Sig_transdc_His_kin_sub2_dim/P"/>
</dbReference>
<keyword evidence="12" id="KW-1185">Reference proteome</keyword>
<dbReference type="InterPro" id="IPR000014">
    <property type="entry name" value="PAS"/>
</dbReference>
<keyword evidence="1" id="KW-0597">Phosphoprotein</keyword>
<dbReference type="InterPro" id="IPR003594">
    <property type="entry name" value="HATPase_dom"/>
</dbReference>
<feature type="domain" description="PAC" evidence="10">
    <location>
        <begin position="315"/>
        <end position="365"/>
    </location>
</feature>
<dbReference type="PROSITE" id="PS50113">
    <property type="entry name" value="PAC"/>
    <property type="match status" value="2"/>
</dbReference>
<evidence type="ECO:0000259" key="9">
    <source>
        <dbReference type="PROSITE" id="PS50112"/>
    </source>
</evidence>
<proteinExistence type="predicted"/>
<dbReference type="PANTHER" id="PTHR43065">
    <property type="entry name" value="SENSOR HISTIDINE KINASE"/>
    <property type="match status" value="1"/>
</dbReference>
<evidence type="ECO:0000256" key="4">
    <source>
        <dbReference type="ARBA" id="ARBA00022777"/>
    </source>
</evidence>
<dbReference type="Pfam" id="PF02518">
    <property type="entry name" value="HATPase_c"/>
    <property type="match status" value="1"/>
</dbReference>
<sequence>MKNVEEALFGSNPIPMLLISGQNKEVTDINKAFQRQFDPASKIIGHTLQEITRPLASSLCPAEDSDISNDFLVLSLPEGDDTIVELSLQQIEGGEEPRYLGSIKGLFPPLLAKDSIQHPIFKSIFDKALDIILVADDEGRFTQVNKTACKKLGYSREELLGMGVEDITYTPMQSYTDKKWENFQRTGTDEGKYLLEAKDGTVIYTEYRAIANVRPGQHLSILRDVSETIHIEEELQASEGRFKRLLDAAPDAIFVVDQQGEILYSNPEAESMMGYSEEELVGNPIEMLVPELMREEHKDHCRRYTENPHKRPMGADLELSAIRKDGTEVPVDIMLGPLKENGEVHTLAVVRDISDFQEAQEKIRREQSFTKLLHSLTKIANEAHGLDKALEKSIQEICEFMDWPVGHAYKPANDGSGEFYPADLWYLQDPETFEDFRRFTMGVRFSPGEGMVGDVIETGRPQWVRNAHEDPDFIRRLPDIDLKIRACFGFPILVDEKVVGILEFFSSKVLEEDALLLERMATIGHQLGRVYERYNAEKNLKRSEQKFKRLFDTSFDAILILGEEELIDCNRRAEELFRCSCNELTDHALNAFFPTIQPSGEASDDIGNKKVKQAFLGEDQFFEWQFERQDGTCFEAEVSLIHMPLHGENCVQAIIRDITERKEKDRLLKKNMELFSQLFENAPVGLVLLDKDHSITRVNESFEEMFGYQLSELQNKDVDSFLAPPERKQEARDITSRTLQGESFQIETIRQCKDGKDVPVLIATVPVEIDEDIIAIFGIYVDISKRKEAEQQLKEQLEEKKILLAEIHHRVKNNLAVISGLLELQKDTTEHEEAYRSLQDSQTRIQSMGLIHEQLYQMELFSSLQFDEYIQNLGESVASSFIDSSKEISISYDTEPVELEMDQAISCGLLLNELLTNAFKHAFPDHANGHIKIAVHEEDGIVRLKVRDNGVGIPEEVKEGHNGSLGIKLIHTLTQQLGGEIEITQDNGSCFILTFEL</sequence>
<dbReference type="PROSITE" id="PS50112">
    <property type="entry name" value="PAS"/>
    <property type="match status" value="3"/>
</dbReference>
<dbReference type="SMART" id="SM00387">
    <property type="entry name" value="HATPase_c"/>
    <property type="match status" value="1"/>
</dbReference>
<feature type="domain" description="PAS" evidence="9">
    <location>
        <begin position="117"/>
        <end position="161"/>
    </location>
</feature>
<dbReference type="Pfam" id="PF13426">
    <property type="entry name" value="PAS_9"/>
    <property type="match status" value="2"/>
</dbReference>
<dbReference type="CDD" id="cd00130">
    <property type="entry name" value="PAS"/>
    <property type="match status" value="4"/>
</dbReference>
<dbReference type="Pfam" id="PF13185">
    <property type="entry name" value="GAF_2"/>
    <property type="match status" value="1"/>
</dbReference>
<gene>
    <name evidence="11" type="ORF">SAMN06265218_12011</name>
</gene>
<feature type="domain" description="Histidine kinase" evidence="8">
    <location>
        <begin position="806"/>
        <end position="997"/>
    </location>
</feature>
<dbReference type="GO" id="GO:0005524">
    <property type="term" value="F:ATP binding"/>
    <property type="evidence" value="ECO:0007669"/>
    <property type="project" value="UniProtKB-KW"/>
</dbReference>
<dbReference type="EMBL" id="FXTH01000020">
    <property type="protein sequence ID" value="SMO88622.1"/>
    <property type="molecule type" value="Genomic_DNA"/>
</dbReference>
<evidence type="ECO:0000256" key="7">
    <source>
        <dbReference type="SAM" id="Coils"/>
    </source>
</evidence>
<dbReference type="InterPro" id="IPR036890">
    <property type="entry name" value="HATPase_C_sf"/>
</dbReference>
<dbReference type="PROSITE" id="PS50109">
    <property type="entry name" value="HIS_KIN"/>
    <property type="match status" value="1"/>
</dbReference>
<keyword evidence="3" id="KW-0547">Nucleotide-binding</keyword>
<dbReference type="Gene3D" id="3.30.450.40">
    <property type="match status" value="1"/>
</dbReference>
<keyword evidence="4" id="KW-0418">Kinase</keyword>